<evidence type="ECO:0000313" key="2">
    <source>
        <dbReference type="Proteomes" id="UP001595898"/>
    </source>
</evidence>
<reference evidence="1 2" key="1">
    <citation type="journal article" date="2019" name="Int. J. Syst. Evol. Microbiol.">
        <title>The Global Catalogue of Microorganisms (GCM) 10K type strain sequencing project: providing services to taxonomists for standard genome sequencing and annotation.</title>
        <authorList>
            <consortium name="The Broad Institute Genomics Platform"/>
            <consortium name="The Broad Institute Genome Sequencing Center for Infectious Disease"/>
            <person name="Wu L."/>
            <person name="Ma J."/>
        </authorList>
    </citation>
    <scope>NUCLEOTIDE SEQUENCE [LARGE SCALE GENOMIC DNA]</scope>
    <source>
        <strain evidence="1 2">WLHS5</strain>
    </source>
</reference>
<dbReference type="SMART" id="SM00882">
    <property type="entry name" value="CoA_trans"/>
    <property type="match status" value="1"/>
</dbReference>
<accession>A0ABD5PLS3</accession>
<protein>
    <submittedName>
        <fullName evidence="1">CoA transferase subunit A</fullName>
    </submittedName>
</protein>
<keyword evidence="2" id="KW-1185">Reference proteome</keyword>
<dbReference type="GO" id="GO:0016740">
    <property type="term" value="F:transferase activity"/>
    <property type="evidence" value="ECO:0007669"/>
    <property type="project" value="UniProtKB-KW"/>
</dbReference>
<dbReference type="EMBL" id="JBHSFA010000002">
    <property type="protein sequence ID" value="MFC4540976.1"/>
    <property type="molecule type" value="Genomic_DNA"/>
</dbReference>
<sequence>MADGSAAVTDMETAIDRSVSDGDSVYLAGFTHLIPFAAGHEIVRQEYTDLNLIRATPDLIYDQLIAAGCASTVTFSWAGNPGVGGLRAFRRAVEDDVPHPIEIDEYTHFGLTARLAAGARGLPFMPVRTFVGSDLPEHNDHIRRVEDPFGDDEIYAVPPLCPDVAVVRAQRSDASGNAHVWGIQGEIPEVAFAADTVVLSVEEVVDEQVIRSDPNRTVVPASVVDYVVEEPYGSHPSYAQGYYDRDNDAYLEWDEVSESQASIEAWLDEWVHGVADRREYLEKLDSDRLLDLEPTTEYATPIDMGGY</sequence>
<dbReference type="PANTHER" id="PTHR43293">
    <property type="entry name" value="ACETATE COA-TRANSFERASE YDIF"/>
    <property type="match status" value="1"/>
</dbReference>
<name>A0ABD5PLS3_9EURY</name>
<dbReference type="InterPro" id="IPR004165">
    <property type="entry name" value="CoA_trans_fam_I"/>
</dbReference>
<keyword evidence="1" id="KW-0808">Transferase</keyword>
<dbReference type="InterPro" id="IPR037171">
    <property type="entry name" value="NagB/RpiA_transferase-like"/>
</dbReference>
<dbReference type="Proteomes" id="UP001595898">
    <property type="component" value="Unassembled WGS sequence"/>
</dbReference>
<dbReference type="Gene3D" id="3.40.1080.10">
    <property type="entry name" value="Glutaconate Coenzyme A-transferase"/>
    <property type="match status" value="1"/>
</dbReference>
<proteinExistence type="predicted"/>
<dbReference type="RefSeq" id="WP_265339091.1">
    <property type="nucleotide sequence ID" value="NZ_JALIQP010000001.1"/>
</dbReference>
<evidence type="ECO:0000313" key="1">
    <source>
        <dbReference type="EMBL" id="MFC4540976.1"/>
    </source>
</evidence>
<gene>
    <name evidence="1" type="ORF">ACFO5R_03415</name>
</gene>
<comment type="caution">
    <text evidence="1">The sequence shown here is derived from an EMBL/GenBank/DDBJ whole genome shotgun (WGS) entry which is preliminary data.</text>
</comment>
<dbReference type="Pfam" id="PF01144">
    <property type="entry name" value="CoA_trans"/>
    <property type="match status" value="1"/>
</dbReference>
<dbReference type="SUPFAM" id="SSF100950">
    <property type="entry name" value="NagB/RpiA/CoA transferase-like"/>
    <property type="match status" value="1"/>
</dbReference>
<dbReference type="PANTHER" id="PTHR43293:SF3">
    <property type="entry name" value="CHOLESTEROL RING-CLEAVING HYDROLASE IPDB SUBUNIT"/>
    <property type="match status" value="1"/>
</dbReference>
<dbReference type="Gene3D" id="3.30.30.40">
    <property type="match status" value="1"/>
</dbReference>
<dbReference type="AlphaFoldDB" id="A0ABD5PLS3"/>
<organism evidence="1 2">
    <name type="scientific">Halosolutus amylolyticus</name>
    <dbReference type="NCBI Taxonomy" id="2932267"/>
    <lineage>
        <taxon>Archaea</taxon>
        <taxon>Methanobacteriati</taxon>
        <taxon>Methanobacteriota</taxon>
        <taxon>Stenosarchaea group</taxon>
        <taxon>Halobacteria</taxon>
        <taxon>Halobacteriales</taxon>
        <taxon>Natrialbaceae</taxon>
        <taxon>Halosolutus</taxon>
    </lineage>
</organism>